<evidence type="ECO:0000256" key="1">
    <source>
        <dbReference type="ARBA" id="ARBA00022737"/>
    </source>
</evidence>
<dbReference type="GeneID" id="98661408"/>
<dbReference type="AlphaFoldDB" id="A0AAW4W0P6"/>
<dbReference type="Pfam" id="PF00395">
    <property type="entry name" value="SLH"/>
    <property type="match status" value="2"/>
</dbReference>
<keyword evidence="1" id="KW-0677">Repeat</keyword>
<keyword evidence="4" id="KW-1185">Reference proteome</keyword>
<evidence type="ECO:0000313" key="3">
    <source>
        <dbReference type="EMBL" id="MCC2176496.1"/>
    </source>
</evidence>
<organism evidence="3 4">
    <name type="scientific">Agathobaculum butyriciproducens</name>
    <dbReference type="NCBI Taxonomy" id="1628085"/>
    <lineage>
        <taxon>Bacteria</taxon>
        <taxon>Bacillati</taxon>
        <taxon>Bacillota</taxon>
        <taxon>Clostridia</taxon>
        <taxon>Eubacteriales</taxon>
        <taxon>Butyricicoccaceae</taxon>
        <taxon>Agathobaculum</taxon>
    </lineage>
</organism>
<dbReference type="Proteomes" id="UP001298753">
    <property type="component" value="Unassembled WGS sequence"/>
</dbReference>
<evidence type="ECO:0000259" key="2">
    <source>
        <dbReference type="PROSITE" id="PS51272"/>
    </source>
</evidence>
<dbReference type="PROSITE" id="PS51272">
    <property type="entry name" value="SLH"/>
    <property type="match status" value="2"/>
</dbReference>
<protein>
    <submittedName>
        <fullName evidence="3">S-layer homology domain-containing protein</fullName>
    </submittedName>
</protein>
<comment type="caution">
    <text evidence="3">The sequence shown here is derived from an EMBL/GenBank/DDBJ whole genome shotgun (WGS) entry which is preliminary data.</text>
</comment>
<dbReference type="EMBL" id="JAJEPX010000010">
    <property type="protein sequence ID" value="MCC2176496.1"/>
    <property type="molecule type" value="Genomic_DNA"/>
</dbReference>
<reference evidence="3 4" key="1">
    <citation type="submission" date="2021-10" db="EMBL/GenBank/DDBJ databases">
        <title>Anaerobic single-cell dispensing facilitates the cultivation of human gut bacteria.</title>
        <authorList>
            <person name="Afrizal A."/>
        </authorList>
    </citation>
    <scope>NUCLEOTIDE SEQUENCE [LARGE SCALE GENOMIC DNA]</scope>
    <source>
        <strain evidence="3 4">CLA-AA-H270</strain>
    </source>
</reference>
<dbReference type="RefSeq" id="WP_227600425.1">
    <property type="nucleotide sequence ID" value="NZ_JAJEPX010000010.1"/>
</dbReference>
<dbReference type="InterPro" id="IPR001119">
    <property type="entry name" value="SLH_dom"/>
</dbReference>
<name>A0AAW4W0P6_9FIRM</name>
<feature type="domain" description="SLH" evidence="2">
    <location>
        <begin position="12"/>
        <end position="75"/>
    </location>
</feature>
<gene>
    <name evidence="3" type="ORF">LKD22_05035</name>
</gene>
<sequence length="861" mass="92173">MLAFACAFTMFAGAASYSDKADIKATTAVDMLSSLGVIQGYEDGSFKPNTTVTRAQMAKMIFTIMNGGNDNANAYASLPTKFTDLPTAAWAQGYVRYLQNTGIIAGKSVTKFAPNDTVTGLEAAKMVLVAAGYNAQKAGLTGATWAQNTMKYGQLNNLFEDVDADLNAALPRQYAAQILYNALDMKRVVWSNDINDFKNATDVSGEETIGEKYMDLYKTTAAQLTSVKKTSGKDTYEIKLASKVTYKNTLKSASFTKVPADVSDLLGLNVKVLVRVKTNGDQDVYGVYADDDSKVIATGTVGQLEAVSGDNKKTKLDGTEYKLEDAKKTVKVVVANTANTDTLANLEQATAIDQVAGTVKLVDTNGNNKVDTVVVTPAAVGQITYAGSKSLTISNKVGSKDIDDLDIYEGYAKDDWTVVTADTYTASGDTAVAKVDVTSAKVTSVKGNPVNEVKVNDTWYKVATNGASNVADDTASIKSGSTYDFAIVGNYIVNAKETEASSNDVLVVTDFESAKNGMQSSTTQKVKAYFLDGSSKTIEVEKLALTPGADAEDVTAKNCFADDNKSVNHLFTYSTRSNGTYTLKALGSGNMAGYETVSSDKEITAKNKIGKYSINDNAVVFALYNTVSGKINIKKDVKVLSGKTVNDWSTKYGSTVYYATKKSNGIETVSVAVVVAKDKYNGAGSDYKYAYMTSNSYEGTNGEDNDKTTVYEAWTGSENVTLKYDGGNGTPKSAGNILIYTDDGADFINVEAAKDTKTMRVAITGIQKVKEGDVAVKFNGGSDTYSMDKDCVYIAVNDDKQEGMEGSSLDQISLAEETTTAGQYYANAWIVLEKNDDGTYGDILAIIYDADNNRLKGNKIF</sequence>
<evidence type="ECO:0000313" key="4">
    <source>
        <dbReference type="Proteomes" id="UP001298753"/>
    </source>
</evidence>
<proteinExistence type="predicted"/>
<feature type="domain" description="SLH" evidence="2">
    <location>
        <begin position="78"/>
        <end position="141"/>
    </location>
</feature>
<accession>A0AAW4W0P6</accession>